<dbReference type="CDD" id="cd11526">
    <property type="entry name" value="SYLF_FYVE"/>
    <property type="match status" value="1"/>
</dbReference>
<dbReference type="PANTHER" id="PTHR15629">
    <property type="entry name" value="SH3YL1 PROTEIN"/>
    <property type="match status" value="1"/>
</dbReference>
<feature type="compositionally biased region" description="Polar residues" evidence="1">
    <location>
        <begin position="249"/>
        <end position="260"/>
    </location>
</feature>
<evidence type="ECO:0000259" key="3">
    <source>
        <dbReference type="Pfam" id="PF23202"/>
    </source>
</evidence>
<evidence type="ECO:0000256" key="1">
    <source>
        <dbReference type="SAM" id="MobiDB-lite"/>
    </source>
</evidence>
<organism evidence="4">
    <name type="scientific">Aphanomyces invadans</name>
    <dbReference type="NCBI Taxonomy" id="157072"/>
    <lineage>
        <taxon>Eukaryota</taxon>
        <taxon>Sar</taxon>
        <taxon>Stramenopiles</taxon>
        <taxon>Oomycota</taxon>
        <taxon>Saprolegniomycetes</taxon>
        <taxon>Saprolegniales</taxon>
        <taxon>Verrucalvaceae</taxon>
        <taxon>Aphanomyces</taxon>
    </lineage>
</organism>
<name>A0A024TE14_9STRA</name>
<feature type="region of interest" description="Disordered" evidence="1">
    <location>
        <begin position="218"/>
        <end position="297"/>
    </location>
</feature>
<dbReference type="OrthoDB" id="443981at2759"/>
<dbReference type="PANTHER" id="PTHR15629:SF2">
    <property type="entry name" value="SH3 DOMAIN-CONTAINING YSC84-LIKE PROTEIN 1"/>
    <property type="match status" value="1"/>
</dbReference>
<evidence type="ECO:0000313" key="4">
    <source>
        <dbReference type="EMBL" id="ETV91821.1"/>
    </source>
</evidence>
<dbReference type="STRING" id="157072.A0A024TE14"/>
<dbReference type="InterPro" id="IPR007461">
    <property type="entry name" value="Ysc84_actin-binding"/>
</dbReference>
<dbReference type="GeneID" id="20090701"/>
<dbReference type="AlphaFoldDB" id="A0A024TE14"/>
<feature type="compositionally biased region" description="Low complexity" evidence="1">
    <location>
        <begin position="320"/>
        <end position="341"/>
    </location>
</feature>
<dbReference type="RefSeq" id="XP_008879458.1">
    <property type="nucleotide sequence ID" value="XM_008881236.1"/>
</dbReference>
<dbReference type="InterPro" id="IPR057634">
    <property type="entry name" value="PAH_ZNF598/HEL2"/>
</dbReference>
<feature type="region of interest" description="Disordered" evidence="1">
    <location>
        <begin position="320"/>
        <end position="343"/>
    </location>
</feature>
<dbReference type="Pfam" id="PF04366">
    <property type="entry name" value="Ysc84"/>
    <property type="match status" value="1"/>
</dbReference>
<dbReference type="EMBL" id="KI914006">
    <property type="protein sequence ID" value="ETV91821.1"/>
    <property type="molecule type" value="Genomic_DNA"/>
</dbReference>
<dbReference type="Pfam" id="PF23202">
    <property type="entry name" value="PAH_ZNF598"/>
    <property type="match status" value="1"/>
</dbReference>
<feature type="compositionally biased region" description="Low complexity" evidence="1">
    <location>
        <begin position="273"/>
        <end position="288"/>
    </location>
</feature>
<feature type="domain" description="ZNF598/HEL2 PAH" evidence="3">
    <location>
        <begin position="394"/>
        <end position="451"/>
    </location>
</feature>
<accession>A0A024TE14</accession>
<sequence>MGINSPYHSSMEKEIAKACKILDAFFNPKLDADKAVPFELLQNAAGIAFLTVIKAGMIWTGKVGTGIVLSRLEDGSWSPPSGIGTAGVGFGAEIGGEIIDFMIILGSPSAVQTFKRGTQLSVGAGLELAVGPVGRAGGANVNAGGSGLSSNYTYSHAKGLFAGVGLHGSTIMVRGELNTAFYGREVSPMQILSGAVAPPPGSCDRLFETLQRACIGDSSGGRSSEAFNAGDYGAHPLTGYGDSHRTRRSFSGQRDSTSASGGFGHSAAPARQSSFSGTTASASSSAASNGPDPRLRRFTGYKTEQEIYAQYAKPAQVPVAAPTTTTSAPTSSNTAPTSTYAGMASTASSAPTYQRTTSQVRSAPAIPPPAEGSETKQVFTDVINFMTTRVPYADIQTFKENCRRFGQDQMSLDAYFFYLNSVCTTSLLRELIPKLVRLLPTHEKRTGMWDLYVKQVY</sequence>
<protein>
    <submittedName>
        <fullName evidence="4">Uncharacterized protein</fullName>
    </submittedName>
</protein>
<dbReference type="eggNOG" id="KOG1843">
    <property type="taxonomic scope" value="Eukaryota"/>
</dbReference>
<gene>
    <name evidence="4" type="ORF">H310_13651</name>
</gene>
<feature type="domain" description="Ysc84 actin-binding" evidence="2">
    <location>
        <begin position="87"/>
        <end position="213"/>
    </location>
</feature>
<proteinExistence type="predicted"/>
<reference evidence="4" key="1">
    <citation type="submission" date="2013-12" db="EMBL/GenBank/DDBJ databases">
        <title>The Genome Sequence of Aphanomyces invadans NJM9701.</title>
        <authorList>
            <consortium name="The Broad Institute Genomics Platform"/>
            <person name="Russ C."/>
            <person name="Tyler B."/>
            <person name="van West P."/>
            <person name="Dieguez-Uribeondo J."/>
            <person name="Young S.K."/>
            <person name="Zeng Q."/>
            <person name="Gargeya S."/>
            <person name="Fitzgerald M."/>
            <person name="Abouelleil A."/>
            <person name="Alvarado L."/>
            <person name="Chapman S.B."/>
            <person name="Gainer-Dewar J."/>
            <person name="Goldberg J."/>
            <person name="Griggs A."/>
            <person name="Gujja S."/>
            <person name="Hansen M."/>
            <person name="Howarth C."/>
            <person name="Imamovic A."/>
            <person name="Ireland A."/>
            <person name="Larimer J."/>
            <person name="McCowan C."/>
            <person name="Murphy C."/>
            <person name="Pearson M."/>
            <person name="Poon T.W."/>
            <person name="Priest M."/>
            <person name="Roberts A."/>
            <person name="Saif S."/>
            <person name="Shea T."/>
            <person name="Sykes S."/>
            <person name="Wortman J."/>
            <person name="Nusbaum C."/>
            <person name="Birren B."/>
        </authorList>
    </citation>
    <scope>NUCLEOTIDE SEQUENCE [LARGE SCALE GENOMIC DNA]</scope>
    <source>
        <strain evidence="4">NJM9701</strain>
    </source>
</reference>
<dbReference type="InterPro" id="IPR051702">
    <property type="entry name" value="SH3_domain_YSC84-like"/>
</dbReference>
<dbReference type="GO" id="GO:0035091">
    <property type="term" value="F:phosphatidylinositol binding"/>
    <property type="evidence" value="ECO:0007669"/>
    <property type="project" value="TreeGrafter"/>
</dbReference>
<evidence type="ECO:0000259" key="2">
    <source>
        <dbReference type="Pfam" id="PF04366"/>
    </source>
</evidence>
<dbReference type="VEuPathDB" id="FungiDB:H310_13651"/>